<dbReference type="GeneID" id="109464598"/>
<proteinExistence type="predicted"/>
<dbReference type="OrthoDB" id="10103824at2759"/>
<dbReference type="Proteomes" id="UP000515135">
    <property type="component" value="Unplaced"/>
</dbReference>
<organism evidence="1 2">
    <name type="scientific">Branchiostoma belcheri</name>
    <name type="common">Amphioxus</name>
    <dbReference type="NCBI Taxonomy" id="7741"/>
    <lineage>
        <taxon>Eukaryota</taxon>
        <taxon>Metazoa</taxon>
        <taxon>Chordata</taxon>
        <taxon>Cephalochordata</taxon>
        <taxon>Leptocardii</taxon>
        <taxon>Amphioxiformes</taxon>
        <taxon>Branchiostomatidae</taxon>
        <taxon>Branchiostoma</taxon>
    </lineage>
</organism>
<dbReference type="RefSeq" id="XP_019617164.1">
    <property type="nucleotide sequence ID" value="XM_019761605.1"/>
</dbReference>
<dbReference type="KEGG" id="bbel:109464598"/>
<accession>A0A6P4Y465</accession>
<gene>
    <name evidence="2" type="primary">LOC109464598</name>
</gene>
<reference evidence="2" key="1">
    <citation type="submission" date="2025-08" db="UniProtKB">
        <authorList>
            <consortium name="RefSeq"/>
        </authorList>
    </citation>
    <scope>IDENTIFICATION</scope>
    <source>
        <tissue evidence="2">Gonad</tissue>
    </source>
</reference>
<name>A0A6P4Y465_BRABE</name>
<protein>
    <submittedName>
        <fullName evidence="2">Uncharacterized protein LOC109464598</fullName>
    </submittedName>
</protein>
<keyword evidence="1" id="KW-1185">Reference proteome</keyword>
<evidence type="ECO:0000313" key="1">
    <source>
        <dbReference type="Proteomes" id="UP000515135"/>
    </source>
</evidence>
<dbReference type="AlphaFoldDB" id="A0A6P4Y465"/>
<evidence type="ECO:0000313" key="2">
    <source>
        <dbReference type="RefSeq" id="XP_019617164.1"/>
    </source>
</evidence>
<sequence length="308" mass="34876">MEQHGRVPADIGDLLEQTSGKIAACKRGLGAPARVLDVLREDVETLSTRSPTHSADSLSRKQRNIVHDLNIELMKYLQNIRSIITQLRQHYQFLTEIILQVSMDLPAFLEDIGLQHLDGNFSEVTTVQQLLNLNSIEGEMIPIQRRRLEREVGKIRARMESETGLSEIPPLLHQLQETTLNLTKSCLDKLNEFVSVTSGFKEEPGITWRAWIRESLSSMWNRSSNSEDTSTAIYKEVIAWIEQEQLDLSPTSAVDNVTSDLTEFVLKNDMQTLSSFKESIENIRSELSNVNSSVSEQYNQVMAMADSL</sequence>